<dbReference type="STRING" id="640938.TR210_2879"/>
<dbReference type="EMBL" id="FNYT01000042">
    <property type="protein sequence ID" value="SEJ93791.1"/>
    <property type="molecule type" value="Genomic_DNA"/>
</dbReference>
<accession>A0A143ZA27</accession>
<evidence type="ECO:0000313" key="3">
    <source>
        <dbReference type="EMBL" id="SEJ93791.1"/>
    </source>
</evidence>
<gene>
    <name evidence="3" type="ORF">SAMN05216375_14211</name>
    <name evidence="2" type="ORF">TR210_2879</name>
</gene>
<proteinExistence type="predicted"/>
<keyword evidence="1" id="KW-1133">Transmembrane helix</keyword>
<dbReference type="NCBIfam" id="NF040909">
    <property type="entry name" value="OadG_rel_small"/>
    <property type="match status" value="1"/>
</dbReference>
<dbReference type="EMBL" id="FJNB01000033">
    <property type="protein sequence ID" value="CZR10201.1"/>
    <property type="molecule type" value="Genomic_DNA"/>
</dbReference>
<dbReference type="AlphaFoldDB" id="A0A143ZA27"/>
<keyword evidence="5" id="KW-1185">Reference proteome</keyword>
<sequence>MSTFENFQIALELMLFGMGGIFLVLFLLYLVSIVLIKRFPAEK</sequence>
<evidence type="ECO:0000313" key="5">
    <source>
        <dbReference type="Proteomes" id="UP000199280"/>
    </source>
</evidence>
<feature type="transmembrane region" description="Helical" evidence="1">
    <location>
        <begin position="13"/>
        <end position="36"/>
    </location>
</feature>
<dbReference type="Proteomes" id="UP000076878">
    <property type="component" value="Unassembled WGS sequence"/>
</dbReference>
<evidence type="ECO:0000256" key="1">
    <source>
        <dbReference type="SAM" id="Phobius"/>
    </source>
</evidence>
<evidence type="ECO:0000313" key="4">
    <source>
        <dbReference type="Proteomes" id="UP000076878"/>
    </source>
</evidence>
<keyword evidence="1" id="KW-0472">Membrane</keyword>
<protein>
    <submittedName>
        <fullName evidence="2">Sodium ion-translocating decarboxylase</fullName>
    </submittedName>
</protein>
<keyword evidence="1" id="KW-0812">Transmembrane</keyword>
<dbReference type="Proteomes" id="UP000199280">
    <property type="component" value="Unassembled WGS sequence"/>
</dbReference>
<evidence type="ECO:0000313" key="2">
    <source>
        <dbReference type="EMBL" id="CZR10201.1"/>
    </source>
</evidence>
<reference evidence="3 5" key="2">
    <citation type="submission" date="2016-10" db="EMBL/GenBank/DDBJ databases">
        <authorList>
            <person name="Varghese N."/>
            <person name="Submissions S."/>
        </authorList>
    </citation>
    <scope>NUCLEOTIDE SEQUENCE [LARGE SCALE GENOMIC DNA]</scope>
    <source>
        <strain evidence="3 5">DSM 22150</strain>
    </source>
</reference>
<reference evidence="2 4" key="1">
    <citation type="submission" date="2016-02" db="EMBL/GenBank/DDBJ databases">
        <authorList>
            <person name="Wen L."/>
            <person name="He K."/>
            <person name="Yang H."/>
        </authorList>
    </citation>
    <scope>NUCLEOTIDE SEQUENCE [LARGE SCALE GENOMIC DNA]</scope>
    <source>
        <strain evidence="2">Trichococcus_R210</strain>
    </source>
</reference>
<name>A0A143ZA27_9LACT</name>
<dbReference type="RefSeq" id="WP_068624882.1">
    <property type="nucleotide sequence ID" value="NZ_FJNB01000033.1"/>
</dbReference>
<organism evidence="2 4">
    <name type="scientific">Trichococcus ilyis</name>
    <dbReference type="NCBI Taxonomy" id="640938"/>
    <lineage>
        <taxon>Bacteria</taxon>
        <taxon>Bacillati</taxon>
        <taxon>Bacillota</taxon>
        <taxon>Bacilli</taxon>
        <taxon>Lactobacillales</taxon>
        <taxon>Carnobacteriaceae</taxon>
        <taxon>Trichococcus</taxon>
    </lineage>
</organism>